<gene>
    <name evidence="3" type="ORF">OV079_37750</name>
</gene>
<feature type="transmembrane region" description="Helical" evidence="2">
    <location>
        <begin position="55"/>
        <end position="73"/>
    </location>
</feature>
<dbReference type="EMBL" id="JAPNKE010000002">
    <property type="protein sequence ID" value="MCY1011208.1"/>
    <property type="molecule type" value="Genomic_DNA"/>
</dbReference>
<sequence>MNRKLLRGEHLISNWRDVTLTSHRIWQEAREGSSAALTSIPIDAVQYVRLGRHHLPWLLWLAAVTAVLGIAALEYDRTITYGLFGVALLLMLLYGTSRRLVLEIGAGTGTIVVQVVGEGGSFDGALEFLYQVEGRRLAHGSGADARSGASASGAWPGPAGPSVERRARSASERRLRRIYLPASRKR</sequence>
<dbReference type="AlphaFoldDB" id="A0A9X3F446"/>
<feature type="compositionally biased region" description="Low complexity" evidence="1">
    <location>
        <begin position="141"/>
        <end position="162"/>
    </location>
</feature>
<protein>
    <submittedName>
        <fullName evidence="3">Uncharacterized protein</fullName>
    </submittedName>
</protein>
<keyword evidence="2" id="KW-1133">Transmembrane helix</keyword>
<keyword evidence="2" id="KW-0812">Transmembrane</keyword>
<organism evidence="3 4">
    <name type="scientific">Nannocystis pusilla</name>
    <dbReference type="NCBI Taxonomy" id="889268"/>
    <lineage>
        <taxon>Bacteria</taxon>
        <taxon>Pseudomonadati</taxon>
        <taxon>Myxococcota</taxon>
        <taxon>Polyangia</taxon>
        <taxon>Nannocystales</taxon>
        <taxon>Nannocystaceae</taxon>
        <taxon>Nannocystis</taxon>
    </lineage>
</organism>
<keyword evidence="2" id="KW-0472">Membrane</keyword>
<evidence type="ECO:0000313" key="4">
    <source>
        <dbReference type="Proteomes" id="UP001150924"/>
    </source>
</evidence>
<evidence type="ECO:0000256" key="1">
    <source>
        <dbReference type="SAM" id="MobiDB-lite"/>
    </source>
</evidence>
<evidence type="ECO:0000313" key="3">
    <source>
        <dbReference type="EMBL" id="MCY1011208.1"/>
    </source>
</evidence>
<name>A0A9X3F446_9BACT</name>
<dbReference type="Proteomes" id="UP001150924">
    <property type="component" value="Unassembled WGS sequence"/>
</dbReference>
<reference evidence="3" key="1">
    <citation type="submission" date="2022-11" db="EMBL/GenBank/DDBJ databases">
        <title>Minimal conservation of predation-associated metabolite biosynthetic gene clusters underscores biosynthetic potential of Myxococcota including descriptions for ten novel species: Archangium lansinium sp. nov., Myxococcus landrumus sp. nov., Nannocystis bai.</title>
        <authorList>
            <person name="Ahearne A."/>
            <person name="Stevens C."/>
            <person name="Phillips K."/>
        </authorList>
    </citation>
    <scope>NUCLEOTIDE SEQUENCE</scope>
    <source>
        <strain evidence="3">Na p29</strain>
    </source>
</reference>
<proteinExistence type="predicted"/>
<comment type="caution">
    <text evidence="3">The sequence shown here is derived from an EMBL/GenBank/DDBJ whole genome shotgun (WGS) entry which is preliminary data.</text>
</comment>
<feature type="transmembrane region" description="Helical" evidence="2">
    <location>
        <begin position="79"/>
        <end position="96"/>
    </location>
</feature>
<dbReference type="RefSeq" id="WP_267774449.1">
    <property type="nucleotide sequence ID" value="NZ_JAPNKE010000002.1"/>
</dbReference>
<evidence type="ECO:0000256" key="2">
    <source>
        <dbReference type="SAM" id="Phobius"/>
    </source>
</evidence>
<keyword evidence="4" id="KW-1185">Reference proteome</keyword>
<accession>A0A9X3F446</accession>
<feature type="region of interest" description="Disordered" evidence="1">
    <location>
        <begin position="141"/>
        <end position="170"/>
    </location>
</feature>